<dbReference type="InterPro" id="IPR011009">
    <property type="entry name" value="Kinase-like_dom_sf"/>
</dbReference>
<evidence type="ECO:0000313" key="2">
    <source>
        <dbReference type="EMBL" id="WAQ88743.1"/>
    </source>
</evidence>
<keyword evidence="1" id="KW-0067">ATP-binding</keyword>
<dbReference type="PROSITE" id="PS00107">
    <property type="entry name" value="PROTEIN_KINASE_ATP"/>
    <property type="match status" value="1"/>
</dbReference>
<dbReference type="SUPFAM" id="SSF56112">
    <property type="entry name" value="Protein kinase-like (PK-like)"/>
    <property type="match status" value="1"/>
</dbReference>
<dbReference type="RefSeq" id="XP_053024298.1">
    <property type="nucleotide sequence ID" value="XM_053160311.1"/>
</dbReference>
<feature type="binding site" evidence="1">
    <location>
        <position position="38"/>
    </location>
    <ligand>
        <name>ATP</name>
        <dbReference type="ChEBI" id="CHEBI:30616"/>
    </ligand>
</feature>
<dbReference type="InterPro" id="IPR050235">
    <property type="entry name" value="CK1_Ser-Thr_kinase"/>
</dbReference>
<protein>
    <recommendedName>
        <fullName evidence="4">Protein kinase domain-containing protein</fullName>
    </recommendedName>
</protein>
<gene>
    <name evidence="2" type="ORF">PtA15_10A162</name>
</gene>
<dbReference type="PANTHER" id="PTHR11909">
    <property type="entry name" value="CASEIN KINASE-RELATED"/>
    <property type="match status" value="1"/>
</dbReference>
<keyword evidence="1" id="KW-0547">Nucleotide-binding</keyword>
<reference evidence="2" key="1">
    <citation type="submission" date="2022-10" db="EMBL/GenBank/DDBJ databases">
        <title>Puccinia triticina Genome sequencing and assembly.</title>
        <authorList>
            <person name="Li C."/>
        </authorList>
    </citation>
    <scope>NUCLEOTIDE SEQUENCE</scope>
    <source>
        <strain evidence="2">Pt15</strain>
    </source>
</reference>
<proteinExistence type="predicted"/>
<evidence type="ECO:0008006" key="4">
    <source>
        <dbReference type="Google" id="ProtNLM"/>
    </source>
</evidence>
<dbReference type="EMBL" id="CP110430">
    <property type="protein sequence ID" value="WAQ88743.1"/>
    <property type="molecule type" value="Genomic_DNA"/>
</dbReference>
<dbReference type="Gene3D" id="1.10.510.10">
    <property type="entry name" value="Transferase(Phosphotransferase) domain 1"/>
    <property type="match status" value="1"/>
</dbReference>
<name>A0ABY7CUZ7_9BASI</name>
<accession>A0ABY7CUZ7</accession>
<dbReference type="Proteomes" id="UP001164743">
    <property type="component" value="Chromosome 10A"/>
</dbReference>
<keyword evidence="3" id="KW-1185">Reference proteome</keyword>
<evidence type="ECO:0000256" key="1">
    <source>
        <dbReference type="PROSITE-ProRule" id="PRU10141"/>
    </source>
</evidence>
<evidence type="ECO:0000313" key="3">
    <source>
        <dbReference type="Proteomes" id="UP001164743"/>
    </source>
</evidence>
<dbReference type="InterPro" id="IPR017441">
    <property type="entry name" value="Protein_kinase_ATP_BS"/>
</dbReference>
<organism evidence="2 3">
    <name type="scientific">Puccinia triticina</name>
    <dbReference type="NCBI Taxonomy" id="208348"/>
    <lineage>
        <taxon>Eukaryota</taxon>
        <taxon>Fungi</taxon>
        <taxon>Dikarya</taxon>
        <taxon>Basidiomycota</taxon>
        <taxon>Pucciniomycotina</taxon>
        <taxon>Pucciniomycetes</taxon>
        <taxon>Pucciniales</taxon>
        <taxon>Pucciniaceae</taxon>
        <taxon>Puccinia</taxon>
    </lineage>
</organism>
<dbReference type="GeneID" id="77801206"/>
<sequence length="99" mass="10788">MDIRFGGKYRIVKNIGSGSYGDIYLAVDIDSGEEVAVKAESAHHTQNAMVIDLLGPDLEELFNDCGRKFSLKTVLLLADQLIPLLESSTKSTSSTLGWL</sequence>